<reference evidence="1 2" key="1">
    <citation type="submission" date="2014-12" db="EMBL/GenBank/DDBJ databases">
        <title>Complete genome sequence of Streptomyces vietnamensis strain GIMV4.0001, a genetic manipulable producer of the benzoisochromanequinone antibiotic granaticin.</title>
        <authorList>
            <person name="Deng M.R."/>
            <person name="Guo J."/>
            <person name="Ma L.Y."/>
            <person name="Feng G.D."/>
            <person name="Mo C.Y."/>
            <person name="Zhu H.H."/>
        </authorList>
    </citation>
    <scope>NUCLEOTIDE SEQUENCE [LARGE SCALE GENOMIC DNA]</scope>
    <source>
        <strain evidence="2">GIMV4.0001</strain>
    </source>
</reference>
<dbReference type="Proteomes" id="UP000031774">
    <property type="component" value="Chromosome"/>
</dbReference>
<accession>A0A0B5I909</accession>
<dbReference type="InterPro" id="IPR029058">
    <property type="entry name" value="AB_hydrolase_fold"/>
</dbReference>
<protein>
    <recommendedName>
        <fullName evidence="3">AB hydrolase-1 domain-containing protein</fullName>
    </recommendedName>
</protein>
<name>A0A0B5I909_9ACTN</name>
<dbReference type="RefSeq" id="WP_041132972.1">
    <property type="nucleotide sequence ID" value="NZ_CP010407.1"/>
</dbReference>
<dbReference type="EMBL" id="CP010407">
    <property type="protein sequence ID" value="AJF69051.1"/>
    <property type="molecule type" value="Genomic_DNA"/>
</dbReference>
<dbReference type="AlphaFoldDB" id="A0A0B5I909"/>
<dbReference type="SUPFAM" id="SSF53474">
    <property type="entry name" value="alpha/beta-Hydrolases"/>
    <property type="match status" value="1"/>
</dbReference>
<evidence type="ECO:0008006" key="3">
    <source>
        <dbReference type="Google" id="ProtNLM"/>
    </source>
</evidence>
<dbReference type="STRING" id="362257.SVTN_36915"/>
<organism evidence="1 2">
    <name type="scientific">Streptomyces vietnamensis</name>
    <dbReference type="NCBI Taxonomy" id="362257"/>
    <lineage>
        <taxon>Bacteria</taxon>
        <taxon>Bacillati</taxon>
        <taxon>Actinomycetota</taxon>
        <taxon>Actinomycetes</taxon>
        <taxon>Kitasatosporales</taxon>
        <taxon>Streptomycetaceae</taxon>
        <taxon>Streptomyces</taxon>
    </lineage>
</organism>
<sequence>MTCWNTGHPDGARPSRYTGPVLVLRGAEDPFITEELVAGAVTPRFTAAECVAIAGAGHWAHLERPGAVAERFGAFFTRTVDRHIGTGPKR</sequence>
<dbReference type="KEGG" id="svt:SVTN_36915"/>
<proteinExistence type="predicted"/>
<gene>
    <name evidence="1" type="ORF">SVTN_36915</name>
</gene>
<evidence type="ECO:0000313" key="1">
    <source>
        <dbReference type="EMBL" id="AJF69051.1"/>
    </source>
</evidence>
<keyword evidence="2" id="KW-1185">Reference proteome</keyword>
<dbReference type="Gene3D" id="3.40.50.1820">
    <property type="entry name" value="alpha/beta hydrolase"/>
    <property type="match status" value="1"/>
</dbReference>
<evidence type="ECO:0000313" key="2">
    <source>
        <dbReference type="Proteomes" id="UP000031774"/>
    </source>
</evidence>
<dbReference type="HOGENOM" id="CLU_2439634_0_0_11"/>